<dbReference type="EMBL" id="RJUL01000011">
    <property type="protein sequence ID" value="ROQ22008.1"/>
    <property type="molecule type" value="Genomic_DNA"/>
</dbReference>
<organism evidence="10 11">
    <name type="scientific">Gallaecimonas pentaromativorans</name>
    <dbReference type="NCBI Taxonomy" id="584787"/>
    <lineage>
        <taxon>Bacteria</taxon>
        <taxon>Pseudomonadati</taxon>
        <taxon>Pseudomonadota</taxon>
        <taxon>Gammaproteobacteria</taxon>
        <taxon>Enterobacterales</taxon>
        <taxon>Gallaecimonadaceae</taxon>
        <taxon>Gallaecimonas</taxon>
    </lineage>
</organism>
<feature type="domain" description="Peptidase S54 GlpG peptidase N-terminal" evidence="9">
    <location>
        <begin position="7"/>
        <end position="87"/>
    </location>
</feature>
<evidence type="ECO:0000259" key="9">
    <source>
        <dbReference type="Pfam" id="PF12122"/>
    </source>
</evidence>
<dbReference type="RefSeq" id="WP_123422500.1">
    <property type="nucleotide sequence ID" value="NZ_JBLXEP010000007.1"/>
</dbReference>
<dbReference type="Gene3D" id="3.30.70.2350">
    <property type="match status" value="1"/>
</dbReference>
<evidence type="ECO:0000256" key="6">
    <source>
        <dbReference type="ARBA" id="ARBA00023136"/>
    </source>
</evidence>
<evidence type="ECO:0000256" key="4">
    <source>
        <dbReference type="ARBA" id="ARBA00022692"/>
    </source>
</evidence>
<accession>A0A3N1P315</accession>
<dbReference type="InterPro" id="IPR038236">
    <property type="entry name" value="GlpG_N_sf"/>
</dbReference>
<feature type="transmembrane region" description="Helical" evidence="7">
    <location>
        <begin position="92"/>
        <end position="117"/>
    </location>
</feature>
<dbReference type="InterPro" id="IPR022764">
    <property type="entry name" value="Peptidase_S54_rhomboid_dom"/>
</dbReference>
<evidence type="ECO:0000313" key="11">
    <source>
        <dbReference type="Proteomes" id="UP000268033"/>
    </source>
</evidence>
<keyword evidence="4 7" id="KW-0812">Transmembrane</keyword>
<feature type="transmembrane region" description="Helical" evidence="7">
    <location>
        <begin position="137"/>
        <end position="161"/>
    </location>
</feature>
<keyword evidence="3" id="KW-0997">Cell inner membrane</keyword>
<dbReference type="Pfam" id="PF01694">
    <property type="entry name" value="Rhomboid"/>
    <property type="match status" value="1"/>
</dbReference>
<dbReference type="PANTHER" id="PTHR43066:SF26">
    <property type="entry name" value="RHOMBOID PROTEASE GLPG"/>
    <property type="match status" value="1"/>
</dbReference>
<keyword evidence="11" id="KW-1185">Reference proteome</keyword>
<evidence type="ECO:0000256" key="1">
    <source>
        <dbReference type="ARBA" id="ARBA00004141"/>
    </source>
</evidence>
<name>A0A3N1P315_9GAMM</name>
<feature type="domain" description="Peptidase S54 rhomboid" evidence="8">
    <location>
        <begin position="137"/>
        <end position="267"/>
    </location>
</feature>
<dbReference type="Pfam" id="PF12122">
    <property type="entry name" value="Rhomboid_N"/>
    <property type="match status" value="1"/>
</dbReference>
<evidence type="ECO:0000256" key="3">
    <source>
        <dbReference type="ARBA" id="ARBA00022519"/>
    </source>
</evidence>
<comment type="caution">
    <text evidence="10">The sequence shown here is derived from an EMBL/GenBank/DDBJ whole genome shotgun (WGS) entry which is preliminary data.</text>
</comment>
<keyword evidence="5 7" id="KW-1133">Transmembrane helix</keyword>
<feature type="transmembrane region" description="Helical" evidence="7">
    <location>
        <begin position="199"/>
        <end position="219"/>
    </location>
</feature>
<proteinExistence type="predicted"/>
<feature type="transmembrane region" description="Helical" evidence="7">
    <location>
        <begin position="231"/>
        <end position="248"/>
    </location>
</feature>
<dbReference type="AlphaFoldDB" id="A0A3N1P315"/>
<evidence type="ECO:0000313" key="10">
    <source>
        <dbReference type="EMBL" id="ROQ22008.1"/>
    </source>
</evidence>
<dbReference type="STRING" id="584787.GCA_001247655_03403"/>
<dbReference type="PANTHER" id="PTHR43066">
    <property type="entry name" value="RHOMBOID-RELATED PROTEIN"/>
    <property type="match status" value="1"/>
</dbReference>
<dbReference type="Gene3D" id="1.20.1540.10">
    <property type="entry name" value="Rhomboid-like"/>
    <property type="match status" value="1"/>
</dbReference>
<evidence type="ECO:0000256" key="2">
    <source>
        <dbReference type="ARBA" id="ARBA00022475"/>
    </source>
</evidence>
<reference evidence="10 11" key="1">
    <citation type="submission" date="2018-11" db="EMBL/GenBank/DDBJ databases">
        <title>Genomic Encyclopedia of Type Strains, Phase IV (KMG-IV): sequencing the most valuable type-strain genomes for metagenomic binning, comparative biology and taxonomic classification.</title>
        <authorList>
            <person name="Goeker M."/>
        </authorList>
    </citation>
    <scope>NUCLEOTIDE SEQUENCE [LARGE SCALE GENOMIC DNA]</scope>
    <source>
        <strain evidence="10 11">DSM 21945</strain>
    </source>
</reference>
<dbReference type="InterPro" id="IPR035952">
    <property type="entry name" value="Rhomboid-like_sf"/>
</dbReference>
<dbReference type="SUPFAM" id="SSF144091">
    <property type="entry name" value="Rhomboid-like"/>
    <property type="match status" value="1"/>
</dbReference>
<dbReference type="GO" id="GO:0006508">
    <property type="term" value="P:proteolysis"/>
    <property type="evidence" value="ECO:0007669"/>
    <property type="project" value="InterPro"/>
</dbReference>
<feature type="transmembrane region" description="Helical" evidence="7">
    <location>
        <begin position="254"/>
        <end position="270"/>
    </location>
</feature>
<sequence>MSATKILGHFPDPRLAQGFVDYLATRGVKARLAVAGSDVAVEVALPAPEWLDEAWQHFLTQPHDPRYSSASWQSGGDRPSPLRYNSQLQLRFVAGPLTLGFLVVCVLVYLPWMLGYAGLYQALSFPASLDAVTLANAYRLVTPILLHFSLLHIGFNLLWWWQLGGIVEKQEGSLHLALITLVTGFAGNLAQFLAAGPAFGGLSGVVYGLFGYFWVSGLLYPRRGIMLPNSLVLFMLAWLVLGFVGIGLPIANQAHLWGLIAGCALAGLPFKGSKAQ</sequence>
<keyword evidence="6 7" id="KW-0472">Membrane</keyword>
<protein>
    <submittedName>
        <fullName evidence="10">GlpG protein</fullName>
    </submittedName>
</protein>
<dbReference type="Proteomes" id="UP000268033">
    <property type="component" value="Unassembled WGS sequence"/>
</dbReference>
<gene>
    <name evidence="10" type="ORF">EDC28_111110</name>
</gene>
<dbReference type="GO" id="GO:0004252">
    <property type="term" value="F:serine-type endopeptidase activity"/>
    <property type="evidence" value="ECO:0007669"/>
    <property type="project" value="InterPro"/>
</dbReference>
<dbReference type="GO" id="GO:0016020">
    <property type="term" value="C:membrane"/>
    <property type="evidence" value="ECO:0007669"/>
    <property type="project" value="UniProtKB-SubCell"/>
</dbReference>
<evidence type="ECO:0000259" key="8">
    <source>
        <dbReference type="Pfam" id="PF01694"/>
    </source>
</evidence>
<dbReference type="InterPro" id="IPR022732">
    <property type="entry name" value="Peptidase_S54_GlpG_N"/>
</dbReference>
<dbReference type="NCBIfam" id="TIGR04239">
    <property type="entry name" value="rhombo_GlpG"/>
    <property type="match status" value="1"/>
</dbReference>
<feature type="transmembrane region" description="Helical" evidence="7">
    <location>
        <begin position="173"/>
        <end position="193"/>
    </location>
</feature>
<evidence type="ECO:0000256" key="5">
    <source>
        <dbReference type="ARBA" id="ARBA00022989"/>
    </source>
</evidence>
<comment type="subcellular location">
    <subcellularLocation>
        <location evidence="1">Membrane</location>
        <topology evidence="1">Multi-pass membrane protein</topology>
    </subcellularLocation>
</comment>
<keyword evidence="2" id="KW-1003">Cell membrane</keyword>
<evidence type="ECO:0000256" key="7">
    <source>
        <dbReference type="SAM" id="Phobius"/>
    </source>
</evidence>
<dbReference type="InterPro" id="IPR023662">
    <property type="entry name" value="Rhomboid_protease_GlpG"/>
</dbReference>